<feature type="domain" description="Secretion system C-terminal sorting" evidence="3">
    <location>
        <begin position="524"/>
        <end position="591"/>
    </location>
</feature>
<dbReference type="EMBL" id="JACYFS010000006">
    <property type="protein sequence ID" value="MBD8083986.1"/>
    <property type="molecule type" value="Genomic_DNA"/>
</dbReference>
<protein>
    <submittedName>
        <fullName evidence="4">T9SS type A sorting domain-containing protein</fullName>
    </submittedName>
</protein>
<proteinExistence type="predicted"/>
<feature type="signal peptide" evidence="2">
    <location>
        <begin position="1"/>
        <end position="19"/>
    </location>
</feature>
<dbReference type="InterPro" id="IPR026444">
    <property type="entry name" value="Secre_tail"/>
</dbReference>
<keyword evidence="1 2" id="KW-0732">Signal</keyword>
<dbReference type="RefSeq" id="WP_191737804.1">
    <property type="nucleotide sequence ID" value="NZ_JACYFS010000006.1"/>
</dbReference>
<feature type="chain" id="PRO_5046855929" evidence="2">
    <location>
        <begin position="20"/>
        <end position="593"/>
    </location>
</feature>
<name>A0ABR8ZFB6_9FLAO</name>
<evidence type="ECO:0000313" key="4">
    <source>
        <dbReference type="EMBL" id="MBD8083986.1"/>
    </source>
</evidence>
<evidence type="ECO:0000256" key="1">
    <source>
        <dbReference type="ARBA" id="ARBA00022729"/>
    </source>
</evidence>
<keyword evidence="5" id="KW-1185">Reference proteome</keyword>
<evidence type="ECO:0000259" key="3">
    <source>
        <dbReference type="Pfam" id="PF18962"/>
    </source>
</evidence>
<dbReference type="Proteomes" id="UP000637299">
    <property type="component" value="Unassembled WGS sequence"/>
</dbReference>
<dbReference type="Pfam" id="PF18962">
    <property type="entry name" value="Por_Secre_tail"/>
    <property type="match status" value="1"/>
</dbReference>
<evidence type="ECO:0000313" key="5">
    <source>
        <dbReference type="Proteomes" id="UP000637299"/>
    </source>
</evidence>
<dbReference type="InterPro" id="IPR006626">
    <property type="entry name" value="PbH1"/>
</dbReference>
<evidence type="ECO:0000256" key="2">
    <source>
        <dbReference type="SAM" id="SignalP"/>
    </source>
</evidence>
<dbReference type="SMART" id="SM00710">
    <property type="entry name" value="PbH1"/>
    <property type="match status" value="7"/>
</dbReference>
<accession>A0ABR8ZFB6</accession>
<reference evidence="4 5" key="1">
    <citation type="submission" date="2020-09" db="EMBL/GenBank/DDBJ databases">
        <title>Genome seq and assembly of Chryseobacterium sp.</title>
        <authorList>
            <person name="Chhetri G."/>
        </authorList>
    </citation>
    <scope>NUCLEOTIDE SEQUENCE [LARGE SCALE GENOMIC DNA]</scope>
    <source>
        <strain evidence="4 5">GCR10</strain>
    </source>
</reference>
<organism evidence="4 5">
    <name type="scientific">Chryseobacterium caseinilyticum</name>
    <dbReference type="NCBI Taxonomy" id="2771428"/>
    <lineage>
        <taxon>Bacteria</taxon>
        <taxon>Pseudomonadati</taxon>
        <taxon>Bacteroidota</taxon>
        <taxon>Flavobacteriia</taxon>
        <taxon>Flavobacteriales</taxon>
        <taxon>Weeksellaceae</taxon>
        <taxon>Chryseobacterium group</taxon>
        <taxon>Chryseobacterium</taxon>
    </lineage>
</organism>
<sequence>MKKILLCFITTIAAANFHAQVSLASTAGTTSGTYTTLKGAFDAINAGTHQGAITINITANTTETATAILNASGGAVNYTSVLIKPAAGVNATITSADPVATIKFNGADNVTIDGSNNGTLSRNLSINSTFVAVTGTTPVVLWVSCTATDGADNIVVKNTNFAGSSSSGTVGAIIVSGTTLGAAEINNNNFQALNNSFVRAQNGIFAVGNATNTDTGWIIKDNVIGSTVATDKMLFRGIAVQNAKNFEVSGNTITGVALPATSTGLSTGILIGAAVSNGVVYKNRISDIKQPNPAGYGAVGLYLNSSIAASNILAYNNVINDIAGMGYALAGGVADNGNGIVVGNGGGYRLYYNTVVLDTNQTNAGRPSALNIISTVTAAGAIDLRNNILVNSQTQTGDRYAIYSGAANTVFSNINYNDYFSTGTALGYLTTTRPTLADVQAGFGGNVNSVSIAPVFASATNFRLLIGSNPTLDNKGTPVTGVTVDADNNARNATTPDLGGYEFVTELLAVSEQSMAAKQTVSYYPNPVVDVLNLRSDSKIKNVEGFNLSGQKVISESINAENGTVDMRKLPSGVYFLKVNSDRGSESVKVIKK</sequence>
<dbReference type="NCBIfam" id="TIGR04183">
    <property type="entry name" value="Por_Secre_tail"/>
    <property type="match status" value="1"/>
</dbReference>
<gene>
    <name evidence="4" type="ORF">IC610_16365</name>
</gene>
<comment type="caution">
    <text evidence="4">The sequence shown here is derived from an EMBL/GenBank/DDBJ whole genome shotgun (WGS) entry which is preliminary data.</text>
</comment>